<evidence type="ECO:0000313" key="4">
    <source>
        <dbReference type="Proteomes" id="UP000237665"/>
    </source>
</evidence>
<dbReference type="SUPFAM" id="SSF56349">
    <property type="entry name" value="DNA breaking-rejoining enzymes"/>
    <property type="match status" value="1"/>
</dbReference>
<evidence type="ECO:0008006" key="5">
    <source>
        <dbReference type="Google" id="ProtNLM"/>
    </source>
</evidence>
<feature type="compositionally biased region" description="Polar residues" evidence="2">
    <location>
        <begin position="1"/>
        <end position="10"/>
    </location>
</feature>
<evidence type="ECO:0000313" key="3">
    <source>
        <dbReference type="EMBL" id="AVH29256.1"/>
    </source>
</evidence>
<evidence type="ECO:0000256" key="2">
    <source>
        <dbReference type="SAM" id="MobiDB-lite"/>
    </source>
</evidence>
<dbReference type="Gene3D" id="1.10.443.10">
    <property type="entry name" value="Intergrase catalytic core"/>
    <property type="match status" value="1"/>
</dbReference>
<sequence length="551" mass="62485">MTTASTSNGLANLHTRPCANEDSNTGLRVAKTGLKFDPEADIWHLKHGVTPVKVQWLRLLKDATLAAELREGLASAARKLSIARITPASKNWSEYLSQSNEKVTKSSLMAYIAYVRTNMSSDVKLSVISGTLKFLLPLNRERYQPLVEHFKTLTFRNSNRKNFLNPETGALSSTEDGNLVDALRQHYQGLLQITSDSDDSGLTYAAWSGYFGIRLPHFTSRRYDTLSQMKWKDIMSIHVQDGDITLIRHEARFPRAKTQDGGFRKQWEGYRIELDKEIVEELTEFRNVTERCIRRMLRENGIKLSESAFASLTKEWPLFGRSDAFSGCHTTMKPMRWQDRMSLFNAATGPGLHMNANTFGSQTRKVFKIMDIKSERVSKFSYSPRRQRHTLGTSMAIEGHEDAVIAKALGVIDMSTVRAYKDMTPEAMDVIDRLMSPILGPLVDVAMGRVVIRRDQADDQVTSNGIDEIGACKHCQHQCKSKELSAPFACYPCDLFRPIASADHSLVLNEAVQHYQREVKRGARPFQLRGWSRVIRYIQLTIVACHKFNQE</sequence>
<dbReference type="Proteomes" id="UP000237665">
    <property type="component" value="Chromosome 2"/>
</dbReference>
<reference evidence="4" key="1">
    <citation type="submission" date="2017-12" db="EMBL/GenBank/DDBJ databases">
        <title>FDA dAtabase for Regulatory Grade micrObial Sequences (FDA-ARGOS): Supporting development and validation of Infectious Disease Dx tests.</title>
        <authorList>
            <person name="Hoffmann M."/>
            <person name="Allard M."/>
            <person name="Evans P."/>
            <person name="Brown E."/>
            <person name="Tallon L.J."/>
            <person name="Sadzewicz L."/>
            <person name="Sengamalay N."/>
            <person name="Ott S."/>
            <person name="Godinez A."/>
            <person name="Nagaraj S."/>
            <person name="Vavikolanu K."/>
            <person name="Aluvathingal J."/>
            <person name="Nadendla S."/>
            <person name="Hobson J."/>
            <person name="Sichtig H."/>
        </authorList>
    </citation>
    <scope>NUCLEOTIDE SEQUENCE [LARGE SCALE GENOMIC DNA]</scope>
    <source>
        <strain evidence="4">LMG 3418</strain>
    </source>
</reference>
<protein>
    <recommendedName>
        <fullName evidence="5">Integrase</fullName>
    </recommendedName>
</protein>
<dbReference type="InterPro" id="IPR013762">
    <property type="entry name" value="Integrase-like_cat_sf"/>
</dbReference>
<evidence type="ECO:0000256" key="1">
    <source>
        <dbReference type="ARBA" id="ARBA00023172"/>
    </source>
</evidence>
<keyword evidence="1" id="KW-0233">DNA recombination</keyword>
<dbReference type="InterPro" id="IPR011010">
    <property type="entry name" value="DNA_brk_join_enz"/>
</dbReference>
<gene>
    <name evidence="3" type="ORF">AL468_19035</name>
</gene>
<dbReference type="EMBL" id="CP014133">
    <property type="protein sequence ID" value="AVH29256.1"/>
    <property type="molecule type" value="Genomic_DNA"/>
</dbReference>
<proteinExistence type="predicted"/>
<accession>A0ABM6SFX3</accession>
<name>A0ABM6SFX3_9VIBR</name>
<feature type="region of interest" description="Disordered" evidence="2">
    <location>
        <begin position="1"/>
        <end position="24"/>
    </location>
</feature>
<keyword evidence="4" id="KW-1185">Reference proteome</keyword>
<organism evidence="3 4">
    <name type="scientific">Vibrio diabolicus</name>
    <dbReference type="NCBI Taxonomy" id="50719"/>
    <lineage>
        <taxon>Bacteria</taxon>
        <taxon>Pseudomonadati</taxon>
        <taxon>Pseudomonadota</taxon>
        <taxon>Gammaproteobacteria</taxon>
        <taxon>Vibrionales</taxon>
        <taxon>Vibrionaceae</taxon>
        <taxon>Vibrio</taxon>
        <taxon>Vibrio diabolicus subgroup</taxon>
    </lineage>
</organism>